<accession>A0A149PVI4</accession>
<name>A0A149PVI4_9BURK</name>
<protein>
    <submittedName>
        <fullName evidence="2">Aminoglycoside phosphotransferase</fullName>
    </submittedName>
</protein>
<dbReference type="CDD" id="cd05154">
    <property type="entry name" value="ACAD10_11_N-like"/>
    <property type="match status" value="1"/>
</dbReference>
<dbReference type="Gene3D" id="3.30.200.20">
    <property type="entry name" value="Phosphorylase Kinase, domain 1"/>
    <property type="match status" value="1"/>
</dbReference>
<gene>
    <name evidence="2" type="ORF">CI15_08355</name>
</gene>
<evidence type="ECO:0000313" key="2">
    <source>
        <dbReference type="EMBL" id="KXU89057.1"/>
    </source>
</evidence>
<dbReference type="Gene3D" id="3.90.1200.10">
    <property type="match status" value="1"/>
</dbReference>
<proteinExistence type="predicted"/>
<reference evidence="2 3" key="1">
    <citation type="journal article" date="2015" name="Int. J. Syst. Evol. Microbiol.">
        <title>Burkholderia monticola sp. nov., isolated from mountain soil.</title>
        <authorList>
            <person name="Baek I."/>
            <person name="Seo B."/>
            <person name="Lee I."/>
            <person name="Yi H."/>
            <person name="Chun J."/>
        </authorList>
    </citation>
    <scope>NUCLEOTIDE SEQUENCE [LARGE SCALE GENOMIC DNA]</scope>
    <source>
        <strain evidence="2 3">JC2948</strain>
    </source>
</reference>
<dbReference type="AlphaFoldDB" id="A0A149PVI4"/>
<dbReference type="EMBL" id="LRBG01000005">
    <property type="protein sequence ID" value="KXU89057.1"/>
    <property type="molecule type" value="Genomic_DNA"/>
</dbReference>
<dbReference type="PANTHER" id="PTHR47829">
    <property type="entry name" value="HYDROLASE, PUTATIVE (AFU_ORTHOLOGUE AFUA_1G12880)-RELATED"/>
    <property type="match status" value="1"/>
</dbReference>
<dbReference type="InterPro" id="IPR011009">
    <property type="entry name" value="Kinase-like_dom_sf"/>
</dbReference>
<organism evidence="2 3">
    <name type="scientific">Paraburkholderia monticola</name>
    <dbReference type="NCBI Taxonomy" id="1399968"/>
    <lineage>
        <taxon>Bacteria</taxon>
        <taxon>Pseudomonadati</taxon>
        <taxon>Pseudomonadota</taxon>
        <taxon>Betaproteobacteria</taxon>
        <taxon>Burkholderiales</taxon>
        <taxon>Burkholderiaceae</taxon>
        <taxon>Paraburkholderia</taxon>
    </lineage>
</organism>
<dbReference type="Pfam" id="PF01636">
    <property type="entry name" value="APH"/>
    <property type="match status" value="1"/>
</dbReference>
<dbReference type="Proteomes" id="UP000075613">
    <property type="component" value="Unassembled WGS sequence"/>
</dbReference>
<dbReference type="PANTHER" id="PTHR47829:SF3">
    <property type="entry name" value="AMINOGLYCOSIDE PHOSPHOTRANSFERASE DOMAIN-CONTAINING PROTEIN"/>
    <property type="match status" value="1"/>
</dbReference>
<dbReference type="InterPro" id="IPR041726">
    <property type="entry name" value="ACAD10_11_N"/>
</dbReference>
<dbReference type="RefSeq" id="WP_062126235.1">
    <property type="nucleotide sequence ID" value="NZ_LRBG01000005.1"/>
</dbReference>
<evidence type="ECO:0000259" key="1">
    <source>
        <dbReference type="Pfam" id="PF01636"/>
    </source>
</evidence>
<comment type="caution">
    <text evidence="2">The sequence shown here is derived from an EMBL/GenBank/DDBJ whole genome shotgun (WGS) entry which is preliminary data.</text>
</comment>
<feature type="domain" description="Aminoglycoside phosphotransferase" evidence="1">
    <location>
        <begin position="52"/>
        <end position="276"/>
    </location>
</feature>
<sequence>MAPATQTGEPASGQDYSAFEGTRPVNERQRFDNDALAAWLAGHVDGFEGPLTLEQFAGGQSNPTFKLITPSRSYVMRAKPGPAAKLLPSAHAIEREYRVMHALTDTDVPVAQMLALCEDESVIGRAFYVMEFVEGRVLWDQSLPGMTPSERAAIYDEMNRVIAALHRVDVAAAGLTDYGKPGNYFARQIGRWSKQYLASETEPIDAMHRLIDWLPQHMPAETSGRTSVVHGDYRLDNLIFDRNEPRVLAVLDWELSTLGDPLADFAYHCMAWHVDPAQFRGIAGLDWAALGIPDEARYVERYCERTGFEILGDWNFYLAYNMFRIAAILQGIMKRVVDGTASSAQALDAGRRAKPMAELAWHYAQKVL</sequence>
<dbReference type="STRING" id="1399968.CI15_08355"/>
<evidence type="ECO:0000313" key="3">
    <source>
        <dbReference type="Proteomes" id="UP000075613"/>
    </source>
</evidence>
<keyword evidence="2" id="KW-0808">Transferase</keyword>
<dbReference type="InterPro" id="IPR002575">
    <property type="entry name" value="Aminoglycoside_PTrfase"/>
</dbReference>
<keyword evidence="3" id="KW-1185">Reference proteome</keyword>
<dbReference type="SUPFAM" id="SSF56112">
    <property type="entry name" value="Protein kinase-like (PK-like)"/>
    <property type="match status" value="1"/>
</dbReference>
<dbReference type="GO" id="GO:0016740">
    <property type="term" value="F:transferase activity"/>
    <property type="evidence" value="ECO:0007669"/>
    <property type="project" value="UniProtKB-KW"/>
</dbReference>
<dbReference type="InterPro" id="IPR052898">
    <property type="entry name" value="ACAD10-like"/>
</dbReference>
<dbReference type="OrthoDB" id="3806873at2"/>